<keyword evidence="2" id="KW-0812">Transmembrane</keyword>
<dbReference type="EMBL" id="UZAF01016154">
    <property type="protein sequence ID" value="VDO21882.1"/>
    <property type="molecule type" value="Genomic_DNA"/>
</dbReference>
<dbReference type="STRING" id="6290.A0A0N4W2D6"/>
<proteinExistence type="predicted"/>
<evidence type="ECO:0000313" key="4">
    <source>
        <dbReference type="Proteomes" id="UP000268014"/>
    </source>
</evidence>
<keyword evidence="1" id="KW-0268">Exocytosis</keyword>
<accession>A0A0N4W2D6</accession>
<dbReference type="OrthoDB" id="7976202at2759"/>
<dbReference type="PANTHER" id="PTHR45999:SF9">
    <property type="entry name" value="BAI1-ASSOCIATED PROTEIN 3"/>
    <property type="match status" value="1"/>
</dbReference>
<evidence type="ECO:0000256" key="1">
    <source>
        <dbReference type="ARBA" id="ARBA00022483"/>
    </source>
</evidence>
<dbReference type="PANTHER" id="PTHR45999">
    <property type="entry name" value="UNC-13-4A, ISOFORM B"/>
    <property type="match status" value="1"/>
</dbReference>
<feature type="transmembrane region" description="Helical" evidence="2">
    <location>
        <begin position="160"/>
        <end position="180"/>
    </location>
</feature>
<evidence type="ECO:0000313" key="5">
    <source>
        <dbReference type="WBParaSite" id="HPLM_0000388101-mRNA-1"/>
    </source>
</evidence>
<evidence type="ECO:0000313" key="3">
    <source>
        <dbReference type="EMBL" id="VDO21882.1"/>
    </source>
</evidence>
<dbReference type="InterPro" id="IPR052095">
    <property type="entry name" value="UNC-13_domain"/>
</dbReference>
<keyword evidence="2" id="KW-1133">Transmembrane helix</keyword>
<dbReference type="GO" id="GO:0099503">
    <property type="term" value="C:secretory vesicle"/>
    <property type="evidence" value="ECO:0007669"/>
    <property type="project" value="TreeGrafter"/>
</dbReference>
<dbReference type="InterPro" id="IPR035892">
    <property type="entry name" value="C2_domain_sf"/>
</dbReference>
<gene>
    <name evidence="3" type="ORF">HPLM_LOCUS3873</name>
</gene>
<dbReference type="AlphaFoldDB" id="A0A0N4W2D6"/>
<reference evidence="5" key="1">
    <citation type="submission" date="2017-02" db="UniProtKB">
        <authorList>
            <consortium name="WormBaseParasite"/>
        </authorList>
    </citation>
    <scope>IDENTIFICATION</scope>
</reference>
<feature type="transmembrane region" description="Helical" evidence="2">
    <location>
        <begin position="106"/>
        <end position="125"/>
    </location>
</feature>
<dbReference type="Gene3D" id="2.60.40.150">
    <property type="entry name" value="C2 domain"/>
    <property type="match status" value="1"/>
</dbReference>
<dbReference type="Proteomes" id="UP000268014">
    <property type="component" value="Unassembled WGS sequence"/>
</dbReference>
<name>A0A0N4W2D6_HAEPC</name>
<dbReference type="SUPFAM" id="SSF49562">
    <property type="entry name" value="C2 domain (Calcium/lipid-binding domain, CaLB)"/>
    <property type="match status" value="1"/>
</dbReference>
<organism evidence="5">
    <name type="scientific">Haemonchus placei</name>
    <name type="common">Barber's pole worm</name>
    <dbReference type="NCBI Taxonomy" id="6290"/>
    <lineage>
        <taxon>Eukaryota</taxon>
        <taxon>Metazoa</taxon>
        <taxon>Ecdysozoa</taxon>
        <taxon>Nematoda</taxon>
        <taxon>Chromadorea</taxon>
        <taxon>Rhabditida</taxon>
        <taxon>Rhabditina</taxon>
        <taxon>Rhabditomorpha</taxon>
        <taxon>Strongyloidea</taxon>
        <taxon>Trichostrongylidae</taxon>
        <taxon>Haemonchus</taxon>
    </lineage>
</organism>
<protein>
    <submittedName>
        <fullName evidence="5">Rab3 GTPase-activating protein catalytic subunit</fullName>
    </submittedName>
</protein>
<keyword evidence="4" id="KW-1185">Reference proteome</keyword>
<reference evidence="3 4" key="2">
    <citation type="submission" date="2018-11" db="EMBL/GenBank/DDBJ databases">
        <authorList>
            <consortium name="Pathogen Informatics"/>
        </authorList>
    </citation>
    <scope>NUCLEOTIDE SEQUENCE [LARGE SCALE GENOMIC DNA]</scope>
    <source>
        <strain evidence="3 4">MHpl1</strain>
    </source>
</reference>
<evidence type="ECO:0000256" key="2">
    <source>
        <dbReference type="SAM" id="Phobius"/>
    </source>
</evidence>
<keyword evidence="2" id="KW-0472">Membrane</keyword>
<dbReference type="WBParaSite" id="HPLM_0000388101-mRNA-1">
    <property type="protein sequence ID" value="HPLM_0000388101-mRNA-1"/>
    <property type="gene ID" value="HPLM_0000388101"/>
</dbReference>
<dbReference type="GO" id="GO:0006887">
    <property type="term" value="P:exocytosis"/>
    <property type="evidence" value="ECO:0007669"/>
    <property type="project" value="UniProtKB-KW"/>
</dbReference>
<sequence length="219" mass="24800">EHKTTIQGLGRFFKEVAQSARANSDDSTDDFLGCISMNLSDISPGGIEHWFPLQPRTEKSKVSGSVKLKLWLSTREERFGSGEDDLLDVKEHIGLMRQFTLYEIRLSGVSFIALATMHSMILFYLPEAPVRLWDGVFPDKANTILRQHALQGDLTEVHTAMWSVCINSFVVIVKCLRWLAFHSLISFDISFSLLAKALQNMQDKWQPMALDKVSLVLLL</sequence>